<evidence type="ECO:0000256" key="6">
    <source>
        <dbReference type="SAM" id="Coils"/>
    </source>
</evidence>
<keyword evidence="3 7" id="KW-0812">Transmembrane</keyword>
<evidence type="ECO:0000256" key="5">
    <source>
        <dbReference type="ARBA" id="ARBA00023136"/>
    </source>
</evidence>
<evidence type="ECO:0000256" key="3">
    <source>
        <dbReference type="ARBA" id="ARBA00022692"/>
    </source>
</evidence>
<comment type="caution">
    <text evidence="8">The sequence shown here is derived from an EMBL/GenBank/DDBJ whole genome shotgun (WGS) entry which is preliminary data.</text>
</comment>
<evidence type="ECO:0000256" key="2">
    <source>
        <dbReference type="ARBA" id="ARBA00022475"/>
    </source>
</evidence>
<dbReference type="GO" id="GO:0043190">
    <property type="term" value="C:ATP-binding cassette (ABC) transporter complex"/>
    <property type="evidence" value="ECO:0007669"/>
    <property type="project" value="TreeGrafter"/>
</dbReference>
<keyword evidence="5 7" id="KW-0472">Membrane</keyword>
<evidence type="ECO:0000256" key="1">
    <source>
        <dbReference type="ARBA" id="ARBA00004651"/>
    </source>
</evidence>
<dbReference type="InterPro" id="IPR005495">
    <property type="entry name" value="LptG/LptF_permease"/>
</dbReference>
<dbReference type="EMBL" id="DSLG01000002">
    <property type="protein sequence ID" value="HEA86741.1"/>
    <property type="molecule type" value="Genomic_DNA"/>
</dbReference>
<accession>A0A7C1SCM3</accession>
<keyword evidence="2" id="KW-1003">Cell membrane</keyword>
<sequence length="413" mass="46899">MSLLQREAVKEYVLYFIFATVVLAFILLMDRLFLLADLLVRKGVPMSAVTEISFFSLPFVISVSAPLAGLIAGVITFGRMAQDNEVAVVRAAGIPAWRLFIPVMVLGIIMAPVMVVFNGYVVPEAQHRVRNLLTDIARKKPALRIQERIFMDDFPGYMVYIGSINQRHSTISNTVIFERGRGKNPPAFVTAPRGELKYTVDDRYLVLTLYDGEIHELLETGNYRRLAFREQIINIPSEDVLVRQGRDYRTDDEMRFNHLLKQIRDVNNDVRELNQQLADLTGAGSDNEIVEVRADELKTRIRYRRSEALRSLTELHKRFSLAFSCFFFLLFGAPLGLVLRRGGIGTGFIIGLIFFALYYVLLLAGENMAENGTVSPFFGMWLPNILLVLPVLELSSRTLFEFSIVRLFTGRTK</sequence>
<dbReference type="Pfam" id="PF03739">
    <property type="entry name" value="LptF_LptG"/>
    <property type="match status" value="1"/>
</dbReference>
<evidence type="ECO:0000256" key="4">
    <source>
        <dbReference type="ARBA" id="ARBA00022989"/>
    </source>
</evidence>
<protein>
    <submittedName>
        <fullName evidence="8">YjgP/YjgQ family permease</fullName>
    </submittedName>
</protein>
<dbReference type="PANTHER" id="PTHR33529:SF6">
    <property type="entry name" value="YJGP_YJGQ FAMILY PERMEASE"/>
    <property type="match status" value="1"/>
</dbReference>
<dbReference type="AlphaFoldDB" id="A0A7C1SCM3"/>
<name>A0A7C1SCM3_UNCW3</name>
<dbReference type="PANTHER" id="PTHR33529">
    <property type="entry name" value="SLR0882 PROTEIN-RELATED"/>
    <property type="match status" value="1"/>
</dbReference>
<organism evidence="8">
    <name type="scientific">candidate division WOR-3 bacterium</name>
    <dbReference type="NCBI Taxonomy" id="2052148"/>
    <lineage>
        <taxon>Bacteria</taxon>
        <taxon>Bacteria division WOR-3</taxon>
    </lineage>
</organism>
<keyword evidence="4 7" id="KW-1133">Transmembrane helix</keyword>
<gene>
    <name evidence="8" type="ORF">ENP94_01870</name>
</gene>
<dbReference type="GO" id="GO:0015920">
    <property type="term" value="P:lipopolysaccharide transport"/>
    <property type="evidence" value="ECO:0007669"/>
    <property type="project" value="TreeGrafter"/>
</dbReference>
<feature type="coiled-coil region" evidence="6">
    <location>
        <begin position="256"/>
        <end position="283"/>
    </location>
</feature>
<evidence type="ECO:0000256" key="7">
    <source>
        <dbReference type="SAM" id="Phobius"/>
    </source>
</evidence>
<feature type="transmembrane region" description="Helical" evidence="7">
    <location>
        <begin position="12"/>
        <end position="34"/>
    </location>
</feature>
<feature type="transmembrane region" description="Helical" evidence="7">
    <location>
        <begin position="346"/>
        <end position="365"/>
    </location>
</feature>
<reference evidence="8" key="1">
    <citation type="journal article" date="2020" name="mSystems">
        <title>Genome- and Community-Level Interaction Insights into Carbon Utilization and Element Cycling Functions of Hydrothermarchaeota in Hydrothermal Sediment.</title>
        <authorList>
            <person name="Zhou Z."/>
            <person name="Liu Y."/>
            <person name="Xu W."/>
            <person name="Pan J."/>
            <person name="Luo Z.H."/>
            <person name="Li M."/>
        </authorList>
    </citation>
    <scope>NUCLEOTIDE SEQUENCE [LARGE SCALE GENOMIC DNA]</scope>
    <source>
        <strain evidence="8">SpSt-265</strain>
    </source>
</reference>
<keyword evidence="6" id="KW-0175">Coiled coil</keyword>
<comment type="subcellular location">
    <subcellularLocation>
        <location evidence="1">Cell membrane</location>
        <topology evidence="1">Multi-pass membrane protein</topology>
    </subcellularLocation>
</comment>
<evidence type="ECO:0000313" key="8">
    <source>
        <dbReference type="EMBL" id="HEA86741.1"/>
    </source>
</evidence>
<feature type="transmembrane region" description="Helical" evidence="7">
    <location>
        <begin position="54"/>
        <end position="78"/>
    </location>
</feature>
<feature type="transmembrane region" description="Helical" evidence="7">
    <location>
        <begin position="99"/>
        <end position="121"/>
    </location>
</feature>
<feature type="transmembrane region" description="Helical" evidence="7">
    <location>
        <begin position="319"/>
        <end position="339"/>
    </location>
</feature>
<proteinExistence type="predicted"/>